<comment type="similarity">
    <text evidence="3 7">Belongs to the PRA1 family.</text>
</comment>
<dbReference type="InterPro" id="IPR004895">
    <property type="entry name" value="Prenylated_rab_accept_PRA1"/>
</dbReference>
<feature type="transmembrane region" description="Helical" evidence="7">
    <location>
        <begin position="129"/>
        <end position="148"/>
    </location>
</feature>
<proteinExistence type="inferred from homology"/>
<keyword evidence="9" id="KW-1185">Reference proteome</keyword>
<evidence type="ECO:0000256" key="5">
    <source>
        <dbReference type="ARBA" id="ARBA00022989"/>
    </source>
</evidence>
<evidence type="ECO:0000313" key="9">
    <source>
        <dbReference type="Proteomes" id="UP000825935"/>
    </source>
</evidence>
<evidence type="ECO:0000256" key="6">
    <source>
        <dbReference type="ARBA" id="ARBA00023136"/>
    </source>
</evidence>
<feature type="transmembrane region" description="Helical" evidence="7">
    <location>
        <begin position="76"/>
        <end position="95"/>
    </location>
</feature>
<protein>
    <recommendedName>
        <fullName evidence="7">PRA1 family protein</fullName>
    </recommendedName>
</protein>
<accession>A0A8T2Q0M7</accession>
<comment type="caution">
    <text evidence="8">The sequence shown here is derived from an EMBL/GenBank/DDBJ whole genome shotgun (WGS) entry which is preliminary data.</text>
</comment>
<dbReference type="PANTHER" id="PTHR19317:SF0">
    <property type="entry name" value="PRENYLATED RAB ACCEPTOR PROTEIN 1"/>
    <property type="match status" value="1"/>
</dbReference>
<evidence type="ECO:0000313" key="8">
    <source>
        <dbReference type="EMBL" id="KAH7277218.1"/>
    </source>
</evidence>
<name>A0A8T2Q0M7_CERRI</name>
<comment type="subcellular location">
    <subcellularLocation>
        <location evidence="2 7">Membrane</location>
        <topology evidence="2 7">Multi-pass membrane protein</topology>
    </subcellularLocation>
</comment>
<comment type="function">
    <text evidence="1 7">May be involved in both secretory and endocytic intracellular trafficking in the endosomal/prevacuolar compartments.</text>
</comment>
<gene>
    <name evidence="8" type="ORF">KP509_39G040500</name>
</gene>
<evidence type="ECO:0000256" key="3">
    <source>
        <dbReference type="ARBA" id="ARBA00006483"/>
    </source>
</evidence>
<keyword evidence="5 7" id="KW-1133">Transmembrane helix</keyword>
<evidence type="ECO:0000256" key="1">
    <source>
        <dbReference type="ARBA" id="ARBA00002501"/>
    </source>
</evidence>
<sequence length="207" mass="22294">MATHDTIPAGGAPTGIGSAVSSSRAAAFRGFLGRISENWQHAVSQSRPWRELVDRTSFAKPDSLSDATGRIRKNVAYFRLNYAILFTAVLALTLISNPASLFLLCGLLAAWIFMYVLRTTPLVLFNRTFNEREVLVLMGLLSIIVVFMTNVGSVLITAAMLGAAIICVHAAFRVPDDFFLDEEVPASGGLLSFLTTGASVQPIATQV</sequence>
<dbReference type="GO" id="GO:0005783">
    <property type="term" value="C:endoplasmic reticulum"/>
    <property type="evidence" value="ECO:0007669"/>
    <property type="project" value="TreeGrafter"/>
</dbReference>
<dbReference type="EMBL" id="CM035444">
    <property type="protein sequence ID" value="KAH7277218.1"/>
    <property type="molecule type" value="Genomic_DNA"/>
</dbReference>
<keyword evidence="6 7" id="KW-0472">Membrane</keyword>
<dbReference type="AlphaFoldDB" id="A0A8T2Q0M7"/>
<keyword evidence="4 7" id="KW-0812">Transmembrane</keyword>
<dbReference type="PANTHER" id="PTHR19317">
    <property type="entry name" value="PRENYLATED RAB ACCEPTOR 1-RELATED"/>
    <property type="match status" value="1"/>
</dbReference>
<dbReference type="GO" id="GO:0016192">
    <property type="term" value="P:vesicle-mediated transport"/>
    <property type="evidence" value="ECO:0007669"/>
    <property type="project" value="TreeGrafter"/>
</dbReference>
<dbReference type="Pfam" id="PF03208">
    <property type="entry name" value="PRA1"/>
    <property type="match status" value="1"/>
</dbReference>
<dbReference type="OMA" id="VNYVCIV"/>
<dbReference type="OrthoDB" id="63113at2759"/>
<dbReference type="Proteomes" id="UP000825935">
    <property type="component" value="Chromosome 39"/>
</dbReference>
<dbReference type="GO" id="GO:0016020">
    <property type="term" value="C:membrane"/>
    <property type="evidence" value="ECO:0007669"/>
    <property type="project" value="UniProtKB-SubCell"/>
</dbReference>
<evidence type="ECO:0000256" key="2">
    <source>
        <dbReference type="ARBA" id="ARBA00004141"/>
    </source>
</evidence>
<reference evidence="8" key="1">
    <citation type="submission" date="2021-08" db="EMBL/GenBank/DDBJ databases">
        <title>WGS assembly of Ceratopteris richardii.</title>
        <authorList>
            <person name="Marchant D.B."/>
            <person name="Chen G."/>
            <person name="Jenkins J."/>
            <person name="Shu S."/>
            <person name="Leebens-Mack J."/>
            <person name="Grimwood J."/>
            <person name="Schmutz J."/>
            <person name="Soltis P."/>
            <person name="Soltis D."/>
            <person name="Chen Z.-H."/>
        </authorList>
    </citation>
    <scope>NUCLEOTIDE SEQUENCE</scope>
    <source>
        <strain evidence="8">Whitten #5841</strain>
        <tissue evidence="8">Leaf</tissue>
    </source>
</reference>
<organism evidence="8 9">
    <name type="scientific">Ceratopteris richardii</name>
    <name type="common">Triangle waterfern</name>
    <dbReference type="NCBI Taxonomy" id="49495"/>
    <lineage>
        <taxon>Eukaryota</taxon>
        <taxon>Viridiplantae</taxon>
        <taxon>Streptophyta</taxon>
        <taxon>Embryophyta</taxon>
        <taxon>Tracheophyta</taxon>
        <taxon>Polypodiopsida</taxon>
        <taxon>Polypodiidae</taxon>
        <taxon>Polypodiales</taxon>
        <taxon>Pteridineae</taxon>
        <taxon>Pteridaceae</taxon>
        <taxon>Parkerioideae</taxon>
        <taxon>Ceratopteris</taxon>
    </lineage>
</organism>
<evidence type="ECO:0000256" key="4">
    <source>
        <dbReference type="ARBA" id="ARBA00022692"/>
    </source>
</evidence>
<keyword evidence="7" id="KW-0813">Transport</keyword>
<dbReference type="GO" id="GO:0005794">
    <property type="term" value="C:Golgi apparatus"/>
    <property type="evidence" value="ECO:0007669"/>
    <property type="project" value="TreeGrafter"/>
</dbReference>
<evidence type="ECO:0000256" key="7">
    <source>
        <dbReference type="RuleBase" id="RU363107"/>
    </source>
</evidence>